<keyword evidence="1" id="KW-1133">Transmembrane helix</keyword>
<dbReference type="AlphaFoldDB" id="C0PMX2"/>
<evidence type="ECO:0000313" key="4">
    <source>
        <dbReference type="Proteomes" id="UP000007305"/>
    </source>
</evidence>
<evidence type="ECO:0000313" key="3">
    <source>
        <dbReference type="EnsemblPlants" id="Zm00001eb189960_P001"/>
    </source>
</evidence>
<proteinExistence type="evidence at transcript level"/>
<reference evidence="2" key="3">
    <citation type="submission" date="2012-06" db="EMBL/GenBank/DDBJ databases">
        <authorList>
            <person name="Yu Y."/>
            <person name="Currie J."/>
            <person name="Lomeli R."/>
            <person name="Angelova A."/>
            <person name="Collura K."/>
            <person name="Wissotski M."/>
            <person name="Campos D."/>
            <person name="Kudrna D."/>
            <person name="Golser W."/>
            <person name="Ashely E."/>
            <person name="Descour A."/>
            <person name="Fernandes J."/>
            <person name="Soderlund C."/>
            <person name="Walbot V."/>
        </authorList>
    </citation>
    <scope>NUCLEOTIDE SEQUENCE</scope>
    <source>
        <strain evidence="2">B73</strain>
    </source>
</reference>
<evidence type="ECO:0000256" key="1">
    <source>
        <dbReference type="SAM" id="Phobius"/>
    </source>
</evidence>
<keyword evidence="4" id="KW-1185">Reference proteome</keyword>
<reference evidence="3" key="4">
    <citation type="submission" date="2019-07" db="EMBL/GenBank/DDBJ databases">
        <authorList>
            <person name="Seetharam A."/>
            <person name="Woodhouse M."/>
            <person name="Cannon E."/>
        </authorList>
    </citation>
    <scope>NUCLEOTIDE SEQUENCE [LARGE SCALE GENOMIC DNA]</scope>
    <source>
        <strain evidence="3">cv. B73</strain>
    </source>
</reference>
<evidence type="ECO:0000313" key="2">
    <source>
        <dbReference type="EMBL" id="ACN36538.1"/>
    </source>
</evidence>
<feature type="transmembrane region" description="Helical" evidence="1">
    <location>
        <begin position="156"/>
        <end position="174"/>
    </location>
</feature>
<keyword evidence="1" id="KW-0812">Transmembrane</keyword>
<dbReference type="EnsemblPlants" id="Zm00001eb189960_T002">
    <property type="protein sequence ID" value="Zm00001eb189960_P002"/>
    <property type="gene ID" value="Zm00001eb189960"/>
</dbReference>
<protein>
    <submittedName>
        <fullName evidence="2 3">Uncharacterized protein</fullName>
    </submittedName>
</protein>
<reference evidence="3" key="5">
    <citation type="submission" date="2021-05" db="UniProtKB">
        <authorList>
            <consortium name="EnsemblPlants"/>
        </authorList>
    </citation>
    <scope>IDENTIFICATION</scope>
    <source>
        <strain evidence="3">cv. B73</strain>
    </source>
</reference>
<dbReference type="Proteomes" id="UP000007305">
    <property type="component" value="Chromosome 4"/>
</dbReference>
<reference evidence="2" key="1">
    <citation type="journal article" date="2009" name="PLoS Genet.">
        <title>Sequencing, mapping, and analysis of 27,455 maize full-length cDNAs.</title>
        <authorList>
            <person name="Soderlund C."/>
            <person name="Descour A."/>
            <person name="Kudrna D."/>
            <person name="Bomhoff M."/>
            <person name="Boyd L."/>
            <person name="Currie J."/>
            <person name="Angelova A."/>
            <person name="Collura K."/>
            <person name="Wissotski M."/>
            <person name="Ashley E."/>
            <person name="Morrow D."/>
            <person name="Fernandes J."/>
            <person name="Walbot V."/>
            <person name="Yu Y."/>
        </authorList>
    </citation>
    <scope>NUCLEOTIDE SEQUENCE</scope>
    <source>
        <strain evidence="2">B73</strain>
    </source>
</reference>
<sequence length="194" mass="21386">MRSKRIYIHILYISPPVKSPITMMMTKLFLPKLPTSPLHLSNAPLECTDISISLPLFSLHFTGSYQYNGGRQNTTRTDGGNNRSLPRLLIATGLAHAVTAAEPQPVQLERRHVAVVHGLDLHGTAAAGVPLLHGSEDDLLRRIAARLVEGLRPGRVLPVVVLLVMHLLLLLLLLRRQRRRLLLRSSSSFSGPAV</sequence>
<accession>C0PMX2</accession>
<dbReference type="Gramene" id="Zm00001eb189960_T001">
    <property type="protein sequence ID" value="Zm00001eb189960_P001"/>
    <property type="gene ID" value="Zm00001eb189960"/>
</dbReference>
<reference evidence="4" key="2">
    <citation type="journal article" date="2009" name="Science">
        <title>The B73 maize genome: complexity, diversity, and dynamics.</title>
        <authorList>
            <person name="Schnable P.S."/>
            <person name="Ware D."/>
            <person name="Fulton R.S."/>
            <person name="Stein J.C."/>
            <person name="Wei F."/>
            <person name="Pasternak S."/>
            <person name="Liang C."/>
            <person name="Zhang J."/>
            <person name="Fulton L."/>
            <person name="Graves T.A."/>
            <person name="Minx P."/>
            <person name="Reily A.D."/>
            <person name="Courtney L."/>
            <person name="Kruchowski S.S."/>
            <person name="Tomlinson C."/>
            <person name="Strong C."/>
            <person name="Delehaunty K."/>
            <person name="Fronick C."/>
            <person name="Courtney B."/>
            <person name="Rock S.M."/>
            <person name="Belter E."/>
            <person name="Du F."/>
            <person name="Kim K."/>
            <person name="Abbott R.M."/>
            <person name="Cotton M."/>
            <person name="Levy A."/>
            <person name="Marchetto P."/>
            <person name="Ochoa K."/>
            <person name="Jackson S.M."/>
            <person name="Gillam B."/>
            <person name="Chen W."/>
            <person name="Yan L."/>
            <person name="Higginbotham J."/>
            <person name="Cardenas M."/>
            <person name="Waligorski J."/>
            <person name="Applebaum E."/>
            <person name="Phelps L."/>
            <person name="Falcone J."/>
            <person name="Kanchi K."/>
            <person name="Thane T."/>
            <person name="Scimone A."/>
            <person name="Thane N."/>
            <person name="Henke J."/>
            <person name="Wang T."/>
            <person name="Ruppert J."/>
            <person name="Shah N."/>
            <person name="Rotter K."/>
            <person name="Hodges J."/>
            <person name="Ingenthron E."/>
            <person name="Cordes M."/>
            <person name="Kohlberg S."/>
            <person name="Sgro J."/>
            <person name="Delgado B."/>
            <person name="Mead K."/>
            <person name="Chinwalla A."/>
            <person name="Leonard S."/>
            <person name="Crouse K."/>
            <person name="Collura K."/>
            <person name="Kudrna D."/>
            <person name="Currie J."/>
            <person name="He R."/>
            <person name="Angelova A."/>
            <person name="Rajasekar S."/>
            <person name="Mueller T."/>
            <person name="Lomeli R."/>
            <person name="Scara G."/>
            <person name="Ko A."/>
            <person name="Delaney K."/>
            <person name="Wissotski M."/>
            <person name="Lopez G."/>
            <person name="Campos D."/>
            <person name="Braidotti M."/>
            <person name="Ashley E."/>
            <person name="Golser W."/>
            <person name="Kim H."/>
            <person name="Lee S."/>
            <person name="Lin J."/>
            <person name="Dujmic Z."/>
            <person name="Kim W."/>
            <person name="Talag J."/>
            <person name="Zuccolo A."/>
            <person name="Fan C."/>
            <person name="Sebastian A."/>
            <person name="Kramer M."/>
            <person name="Spiegel L."/>
            <person name="Nascimento L."/>
            <person name="Zutavern T."/>
            <person name="Miller B."/>
            <person name="Ambroise C."/>
            <person name="Muller S."/>
            <person name="Spooner W."/>
            <person name="Narechania A."/>
            <person name="Ren L."/>
            <person name="Wei S."/>
            <person name="Kumari S."/>
            <person name="Faga B."/>
            <person name="Levy M.J."/>
            <person name="McMahan L."/>
            <person name="Van Buren P."/>
            <person name="Vaughn M.W."/>
            <person name="Ying K."/>
            <person name="Yeh C.-T."/>
            <person name="Emrich S.J."/>
            <person name="Jia Y."/>
            <person name="Kalyanaraman A."/>
            <person name="Hsia A.-P."/>
            <person name="Barbazuk W.B."/>
            <person name="Baucom R.S."/>
            <person name="Brutnell T.P."/>
            <person name="Carpita N.C."/>
            <person name="Chaparro C."/>
            <person name="Chia J.-M."/>
            <person name="Deragon J.-M."/>
            <person name="Estill J.C."/>
            <person name="Fu Y."/>
            <person name="Jeddeloh J.A."/>
            <person name="Han Y."/>
            <person name="Lee H."/>
            <person name="Li P."/>
            <person name="Lisch D.R."/>
            <person name="Liu S."/>
            <person name="Liu Z."/>
            <person name="Nagel D.H."/>
            <person name="McCann M.C."/>
            <person name="SanMiguel P."/>
            <person name="Myers A.M."/>
            <person name="Nettleton D."/>
            <person name="Nguyen J."/>
            <person name="Penning B.W."/>
            <person name="Ponnala L."/>
            <person name="Schneider K.L."/>
            <person name="Schwartz D.C."/>
            <person name="Sharma A."/>
            <person name="Soderlund C."/>
            <person name="Springer N.M."/>
            <person name="Sun Q."/>
            <person name="Wang H."/>
            <person name="Waterman M."/>
            <person name="Westerman R."/>
            <person name="Wolfgruber T.K."/>
            <person name="Yang L."/>
            <person name="Yu Y."/>
            <person name="Zhang L."/>
            <person name="Zhou S."/>
            <person name="Zhu Q."/>
            <person name="Bennetzen J.L."/>
            <person name="Dawe R.K."/>
            <person name="Jiang J."/>
            <person name="Jiang N."/>
            <person name="Presting G.G."/>
            <person name="Wessler S.R."/>
            <person name="Aluru S."/>
            <person name="Martienssen R.A."/>
            <person name="Clifton S.W."/>
            <person name="McCombie W.R."/>
            <person name="Wing R.A."/>
            <person name="Wilson R.K."/>
        </authorList>
    </citation>
    <scope>NUCLEOTIDE SEQUENCE [LARGE SCALE GENOMIC DNA]</scope>
    <source>
        <strain evidence="4">cv. B73</strain>
    </source>
</reference>
<dbReference type="EnsemblPlants" id="Zm00001eb189960_T001">
    <property type="protein sequence ID" value="Zm00001eb189960_P001"/>
    <property type="gene ID" value="Zm00001eb189960"/>
</dbReference>
<organism evidence="2">
    <name type="scientific">Zea mays</name>
    <name type="common">Maize</name>
    <dbReference type="NCBI Taxonomy" id="4577"/>
    <lineage>
        <taxon>Eukaryota</taxon>
        <taxon>Viridiplantae</taxon>
        <taxon>Streptophyta</taxon>
        <taxon>Embryophyta</taxon>
        <taxon>Tracheophyta</taxon>
        <taxon>Spermatophyta</taxon>
        <taxon>Magnoliopsida</taxon>
        <taxon>Liliopsida</taxon>
        <taxon>Poales</taxon>
        <taxon>Poaceae</taxon>
        <taxon>PACMAD clade</taxon>
        <taxon>Panicoideae</taxon>
        <taxon>Andropogonodae</taxon>
        <taxon>Andropogoneae</taxon>
        <taxon>Tripsacinae</taxon>
        <taxon>Zea</taxon>
    </lineage>
</organism>
<name>C0PMX2_MAIZE</name>
<dbReference type="Gramene" id="Zm00001eb189960_T002">
    <property type="protein sequence ID" value="Zm00001eb189960_P002"/>
    <property type="gene ID" value="Zm00001eb189960"/>
</dbReference>
<keyword evidence="1" id="KW-0472">Membrane</keyword>
<dbReference type="EMBL" id="BT069641">
    <property type="protein sequence ID" value="ACN36538.1"/>
    <property type="molecule type" value="mRNA"/>
</dbReference>